<evidence type="ECO:0000256" key="3">
    <source>
        <dbReference type="ARBA" id="ARBA00022448"/>
    </source>
</evidence>
<evidence type="ECO:0000256" key="4">
    <source>
        <dbReference type="ARBA" id="ARBA00022741"/>
    </source>
</evidence>
<protein>
    <recommendedName>
        <fullName evidence="11">ATPase F1/V1/A1 complex alpha/beta subunit nucleotide-binding domain-containing protein</fullName>
    </recommendedName>
</protein>
<reference evidence="12" key="3">
    <citation type="submission" date="2019-06" db="EMBL/GenBank/DDBJ databases">
        <authorList>
            <person name="Poynton C."/>
            <person name="Hasenbein S."/>
            <person name="Benoit J.B."/>
            <person name="Sepulveda M.S."/>
            <person name="Poelchau M.F."/>
            <person name="Murali S.C."/>
            <person name="Chen S."/>
            <person name="Glastad K.M."/>
            <person name="Werren J.H."/>
            <person name="Vineis J.H."/>
            <person name="Bowen J.L."/>
            <person name="Friedrich M."/>
            <person name="Jones J."/>
            <person name="Robertson H.M."/>
            <person name="Feyereisen R."/>
            <person name="Mechler-Hickson A."/>
            <person name="Mathers N."/>
            <person name="Lee C.E."/>
            <person name="Colbourne J.K."/>
            <person name="Biales A."/>
            <person name="Johnston J.S."/>
            <person name="Wellborn G.A."/>
            <person name="Rosendale A.J."/>
            <person name="Cridge A.G."/>
            <person name="Munoz-Torres M.C."/>
            <person name="Bain P.A."/>
            <person name="Manny A.R."/>
            <person name="Major K.M."/>
            <person name="Lambert F.N."/>
            <person name="Vulpe C.D."/>
            <person name="Tuck P."/>
            <person name="Blalock B.J."/>
            <person name="Lin Y.-Y."/>
            <person name="Smith M.E."/>
            <person name="Ochoa-Acuna H."/>
            <person name="Chen M.-J.M."/>
            <person name="Childers C.P."/>
            <person name="Qu J."/>
            <person name="Dugan S."/>
            <person name="Lee S.L."/>
            <person name="Chao H."/>
            <person name="Dinh H."/>
            <person name="Han Y."/>
            <person name="Doddapaneni H."/>
            <person name="Worley K.C."/>
            <person name="Muzny D.M."/>
            <person name="Gibbs R.A."/>
            <person name="Richards S."/>
        </authorList>
    </citation>
    <scope>NUCLEOTIDE SEQUENCE</scope>
    <source>
        <strain evidence="12">HAZT.00-mixed</strain>
        <tissue evidence="12">Whole organism</tissue>
    </source>
</reference>
<keyword evidence="7" id="KW-0406">Ion transport</keyword>
<dbReference type="InterPro" id="IPR000194">
    <property type="entry name" value="ATPase_F1/V1/A1_a/bsu_nucl-bd"/>
</dbReference>
<dbReference type="Gene3D" id="3.40.50.300">
    <property type="entry name" value="P-loop containing nucleotide triphosphate hydrolases"/>
    <property type="match status" value="1"/>
</dbReference>
<evidence type="ECO:0000256" key="2">
    <source>
        <dbReference type="ARBA" id="ARBA00008936"/>
    </source>
</evidence>
<keyword evidence="10" id="KW-0066">ATP synthesis</keyword>
<proteinExistence type="inferred from homology"/>
<evidence type="ECO:0000256" key="5">
    <source>
        <dbReference type="ARBA" id="ARBA00022840"/>
    </source>
</evidence>
<evidence type="ECO:0000256" key="6">
    <source>
        <dbReference type="ARBA" id="ARBA00022967"/>
    </source>
</evidence>
<dbReference type="GO" id="GO:0005739">
    <property type="term" value="C:mitochondrion"/>
    <property type="evidence" value="ECO:0007669"/>
    <property type="project" value="GOC"/>
</dbReference>
<evidence type="ECO:0000313" key="12">
    <source>
        <dbReference type="EMBL" id="KAA0189842.1"/>
    </source>
</evidence>
<accession>A0A6A0GW84</accession>
<keyword evidence="9" id="KW-0139">CF(1)</keyword>
<name>A0A6A0GW84_HYAAZ</name>
<feature type="non-terminal residue" evidence="12">
    <location>
        <position position="1"/>
    </location>
</feature>
<evidence type="ECO:0000256" key="9">
    <source>
        <dbReference type="ARBA" id="ARBA00023196"/>
    </source>
</evidence>
<dbReference type="SUPFAM" id="SSF52540">
    <property type="entry name" value="P-loop containing nucleoside triphosphate hydrolases"/>
    <property type="match status" value="1"/>
</dbReference>
<dbReference type="Proteomes" id="UP000711488">
    <property type="component" value="Unassembled WGS sequence"/>
</dbReference>
<dbReference type="GO" id="GO:0005524">
    <property type="term" value="F:ATP binding"/>
    <property type="evidence" value="ECO:0007669"/>
    <property type="project" value="UniProtKB-KW"/>
</dbReference>
<dbReference type="InterPro" id="IPR050053">
    <property type="entry name" value="ATPase_alpha/beta_chains"/>
</dbReference>
<keyword evidence="4" id="KW-0547">Nucleotide-binding</keyword>
<feature type="domain" description="ATPase F1/V1/A1 complex alpha/beta subunit nucleotide-binding" evidence="11">
    <location>
        <begin position="56"/>
        <end position="166"/>
    </location>
</feature>
<reference evidence="12" key="2">
    <citation type="journal article" date="2018" name="Environ. Sci. Technol.">
        <title>The Toxicogenome of Hyalella azteca: A Model for Sediment Ecotoxicology and Evolutionary Toxicology.</title>
        <authorList>
            <person name="Poynton H.C."/>
            <person name="Hasenbein S."/>
            <person name="Benoit J.B."/>
            <person name="Sepulveda M.S."/>
            <person name="Poelchau M.F."/>
            <person name="Hughes D.S.T."/>
            <person name="Murali S.C."/>
            <person name="Chen S."/>
            <person name="Glastad K.M."/>
            <person name="Goodisman M.A.D."/>
            <person name="Werren J.H."/>
            <person name="Vineis J.H."/>
            <person name="Bowen J.L."/>
            <person name="Friedrich M."/>
            <person name="Jones J."/>
            <person name="Robertson H.M."/>
            <person name="Feyereisen R."/>
            <person name="Mechler-Hickson A."/>
            <person name="Mathers N."/>
            <person name="Lee C.E."/>
            <person name="Colbourne J.K."/>
            <person name="Biales A."/>
            <person name="Johnston J.S."/>
            <person name="Wellborn G.A."/>
            <person name="Rosendale A.J."/>
            <person name="Cridge A.G."/>
            <person name="Munoz-Torres M.C."/>
            <person name="Bain P.A."/>
            <person name="Manny A.R."/>
            <person name="Major K.M."/>
            <person name="Lambert F.N."/>
            <person name="Vulpe C.D."/>
            <person name="Tuck P."/>
            <person name="Blalock B.J."/>
            <person name="Lin Y.Y."/>
            <person name="Smith M.E."/>
            <person name="Ochoa-Acuna H."/>
            <person name="Chen M.M."/>
            <person name="Childers C.P."/>
            <person name="Qu J."/>
            <person name="Dugan S."/>
            <person name="Lee S.L."/>
            <person name="Chao H."/>
            <person name="Dinh H."/>
            <person name="Han Y."/>
            <person name="Doddapaneni H."/>
            <person name="Worley K.C."/>
            <person name="Muzny D.M."/>
            <person name="Gibbs R.A."/>
            <person name="Richards S."/>
        </authorList>
    </citation>
    <scope>NUCLEOTIDE SEQUENCE</scope>
    <source>
        <strain evidence="12">HAZT.00-mixed</strain>
        <tissue evidence="12">Whole organism</tissue>
    </source>
</reference>
<comment type="caution">
    <text evidence="12">The sequence shown here is derived from an EMBL/GenBank/DDBJ whole genome shotgun (WGS) entry which is preliminary data.</text>
</comment>
<organism evidence="12">
    <name type="scientific">Hyalella azteca</name>
    <name type="common">Amphipod</name>
    <dbReference type="NCBI Taxonomy" id="294128"/>
    <lineage>
        <taxon>Eukaryota</taxon>
        <taxon>Metazoa</taxon>
        <taxon>Ecdysozoa</taxon>
        <taxon>Arthropoda</taxon>
        <taxon>Crustacea</taxon>
        <taxon>Multicrustacea</taxon>
        <taxon>Malacostraca</taxon>
        <taxon>Eumalacostraca</taxon>
        <taxon>Peracarida</taxon>
        <taxon>Amphipoda</taxon>
        <taxon>Senticaudata</taxon>
        <taxon>Talitrida</taxon>
        <taxon>Talitroidea</taxon>
        <taxon>Hyalellidae</taxon>
        <taxon>Hyalella</taxon>
    </lineage>
</organism>
<keyword evidence="3" id="KW-0813">Transport</keyword>
<dbReference type="PANTHER" id="PTHR15184">
    <property type="entry name" value="ATP SYNTHASE"/>
    <property type="match status" value="1"/>
</dbReference>
<dbReference type="EMBL" id="JQDR03013300">
    <property type="protein sequence ID" value="KAA0189842.1"/>
    <property type="molecule type" value="Genomic_DNA"/>
</dbReference>
<evidence type="ECO:0000256" key="8">
    <source>
        <dbReference type="ARBA" id="ARBA00023136"/>
    </source>
</evidence>
<dbReference type="GO" id="GO:0046933">
    <property type="term" value="F:proton-transporting ATP synthase activity, rotational mechanism"/>
    <property type="evidence" value="ECO:0007669"/>
    <property type="project" value="TreeGrafter"/>
</dbReference>
<dbReference type="PANTHER" id="PTHR15184:SF71">
    <property type="entry name" value="ATP SYNTHASE SUBUNIT BETA, MITOCHONDRIAL"/>
    <property type="match status" value="1"/>
</dbReference>
<dbReference type="OrthoDB" id="14523at2759"/>
<keyword evidence="6" id="KW-1278">Translocase</keyword>
<comment type="similarity">
    <text evidence="2">Belongs to the ATPase alpha/beta chains family.</text>
</comment>
<reference evidence="12" key="1">
    <citation type="submission" date="2014-08" db="EMBL/GenBank/DDBJ databases">
        <authorList>
            <person name="Murali S."/>
            <person name="Richards S."/>
            <person name="Bandaranaike D."/>
            <person name="Bellair M."/>
            <person name="Blankenburg K."/>
            <person name="Chao H."/>
            <person name="Dinh H."/>
            <person name="Doddapaneni H."/>
            <person name="Dugan-Rocha S."/>
            <person name="Elkadiri S."/>
            <person name="Gnanaolivu R."/>
            <person name="Hughes D."/>
            <person name="Lee S."/>
            <person name="Li M."/>
            <person name="Ming W."/>
            <person name="Munidasa M."/>
            <person name="Muniz J."/>
            <person name="Nguyen L."/>
            <person name="Osuji N."/>
            <person name="Pu L.-L."/>
            <person name="Puazo M."/>
            <person name="Skinner E."/>
            <person name="Qu C."/>
            <person name="Quiroz J."/>
            <person name="Raj R."/>
            <person name="Weissenberger G."/>
            <person name="Xin Y."/>
            <person name="Zou X."/>
            <person name="Han Y."/>
            <person name="Worley K."/>
            <person name="Muzny D."/>
            <person name="Gibbs R."/>
        </authorList>
    </citation>
    <scope>NUCLEOTIDE SEQUENCE</scope>
    <source>
        <strain evidence="12">HAZT.00-mixed</strain>
        <tissue evidence="12">Whole organism</tissue>
    </source>
</reference>
<gene>
    <name evidence="12" type="ORF">HAZT_HAZT012128</name>
</gene>
<keyword evidence="8" id="KW-0472">Membrane</keyword>
<dbReference type="InterPro" id="IPR027417">
    <property type="entry name" value="P-loop_NTPase"/>
</dbReference>
<dbReference type="GO" id="GO:0045259">
    <property type="term" value="C:proton-transporting ATP synthase complex"/>
    <property type="evidence" value="ECO:0007669"/>
    <property type="project" value="UniProtKB-KW"/>
</dbReference>
<evidence type="ECO:0000256" key="7">
    <source>
        <dbReference type="ARBA" id="ARBA00023065"/>
    </source>
</evidence>
<dbReference type="AlphaFoldDB" id="A0A6A0GW84"/>
<comment type="subcellular location">
    <subcellularLocation>
        <location evidence="1">Membrane</location>
    </subcellularLocation>
</comment>
<dbReference type="Pfam" id="PF00006">
    <property type="entry name" value="ATP-synt_ab"/>
    <property type="match status" value="1"/>
</dbReference>
<evidence type="ECO:0000259" key="11">
    <source>
        <dbReference type="Pfam" id="PF00006"/>
    </source>
</evidence>
<feature type="non-terminal residue" evidence="12">
    <location>
        <position position="167"/>
    </location>
</feature>
<evidence type="ECO:0000256" key="1">
    <source>
        <dbReference type="ARBA" id="ARBA00004370"/>
    </source>
</evidence>
<sequence>DYSSVYFDIVDSRVVHGTGEPIDERGPVVTDHYAAIHAEAPDFVEMSVEQEILVTGIKVVDLLAPYSKGGKIGLFGGAGVGKTVLIMELINNVAKAHGGYSVFAGVGERTREGNDLYHEMIEGGVISLKDDTSKVSLVYGQMNEPPGARARVALTGLTVAEYFRDQE</sequence>
<dbReference type="GO" id="GO:0042776">
    <property type="term" value="P:proton motive force-driven mitochondrial ATP synthesis"/>
    <property type="evidence" value="ECO:0007669"/>
    <property type="project" value="TreeGrafter"/>
</dbReference>
<evidence type="ECO:0000256" key="10">
    <source>
        <dbReference type="ARBA" id="ARBA00023310"/>
    </source>
</evidence>
<keyword evidence="5" id="KW-0067">ATP-binding</keyword>